<gene>
    <name evidence="5" type="ORF">JCM19231_2963</name>
</gene>
<dbReference type="InterPro" id="IPR011545">
    <property type="entry name" value="DEAD/DEAH_box_helicase_dom"/>
</dbReference>
<sequence length="77" mass="8299">MDTIKEKSQLVVEAGTGTGKTFAYLAPALLSGKKAIVSTGSKNLQEQLYHRDLPLMKDALGFTGRVALLKGRANYLC</sequence>
<keyword evidence="5" id="KW-0347">Helicase</keyword>
<keyword evidence="1" id="KW-0547">Nucleotide-binding</keyword>
<dbReference type="Pfam" id="PF00270">
    <property type="entry name" value="DEAD"/>
    <property type="match status" value="1"/>
</dbReference>
<evidence type="ECO:0000256" key="1">
    <source>
        <dbReference type="ARBA" id="ARBA00022741"/>
    </source>
</evidence>
<dbReference type="PROSITE" id="PS51193">
    <property type="entry name" value="HELICASE_ATP_BIND_2"/>
    <property type="match status" value="1"/>
</dbReference>
<reference evidence="5 6" key="1">
    <citation type="submission" date="2015-01" db="EMBL/GenBank/DDBJ databases">
        <title>Vibrio sp. C1 JCM 19231 whole genome shotgun sequence.</title>
        <authorList>
            <person name="Sawabe T."/>
            <person name="Meirelles P."/>
            <person name="Feng G."/>
            <person name="Sayaka M."/>
            <person name="Hattori M."/>
            <person name="Ohkuma M."/>
        </authorList>
    </citation>
    <scope>NUCLEOTIDE SEQUENCE [LARGE SCALE GENOMIC DNA]</scope>
    <source>
        <strain evidence="6">JCM 19231</strain>
    </source>
</reference>
<evidence type="ECO:0000313" key="5">
    <source>
        <dbReference type="EMBL" id="GAM55611.1"/>
    </source>
</evidence>
<evidence type="ECO:0000313" key="6">
    <source>
        <dbReference type="Proteomes" id="UP000031671"/>
    </source>
</evidence>
<dbReference type="Gene3D" id="3.40.50.300">
    <property type="entry name" value="P-loop containing nucleotide triphosphate hydrolases"/>
    <property type="match status" value="1"/>
</dbReference>
<keyword evidence="6" id="KW-1185">Reference proteome</keyword>
<dbReference type="EMBL" id="BBRZ01000016">
    <property type="protein sequence ID" value="GAM55611.1"/>
    <property type="molecule type" value="Genomic_DNA"/>
</dbReference>
<proteinExistence type="predicted"/>
<reference evidence="5 6" key="2">
    <citation type="submission" date="2015-01" db="EMBL/GenBank/DDBJ databases">
        <authorList>
            <consortium name="NBRP consortium"/>
            <person name="Sawabe T."/>
            <person name="Meirelles P."/>
            <person name="Feng G."/>
            <person name="Sayaka M."/>
            <person name="Hattori M."/>
            <person name="Ohkuma M."/>
        </authorList>
    </citation>
    <scope>NUCLEOTIDE SEQUENCE [LARGE SCALE GENOMIC DNA]</scope>
    <source>
        <strain evidence="6">JCM 19231</strain>
    </source>
</reference>
<organism evidence="5 6">
    <name type="scientific">Vibrio ishigakensis</name>
    <dbReference type="NCBI Taxonomy" id="1481914"/>
    <lineage>
        <taxon>Bacteria</taxon>
        <taxon>Pseudomonadati</taxon>
        <taxon>Pseudomonadota</taxon>
        <taxon>Gammaproteobacteria</taxon>
        <taxon>Vibrionales</taxon>
        <taxon>Vibrionaceae</taxon>
        <taxon>Vibrio</taxon>
    </lineage>
</organism>
<dbReference type="InterPro" id="IPR014013">
    <property type="entry name" value="Helic_SF1/SF2_ATP-bd_DinG/Rad3"/>
</dbReference>
<keyword evidence="3" id="KW-0067">ATP-binding</keyword>
<evidence type="ECO:0000256" key="3">
    <source>
        <dbReference type="ARBA" id="ARBA00022840"/>
    </source>
</evidence>
<evidence type="ECO:0000256" key="2">
    <source>
        <dbReference type="ARBA" id="ARBA00022801"/>
    </source>
</evidence>
<accession>A0A0B8NNK9</accession>
<dbReference type="SUPFAM" id="SSF52540">
    <property type="entry name" value="P-loop containing nucleoside triphosphate hydrolases"/>
    <property type="match status" value="1"/>
</dbReference>
<comment type="caution">
    <text evidence="5">The sequence shown here is derived from an EMBL/GenBank/DDBJ whole genome shotgun (WGS) entry which is preliminary data.</text>
</comment>
<dbReference type="GO" id="GO:0016787">
    <property type="term" value="F:hydrolase activity"/>
    <property type="evidence" value="ECO:0007669"/>
    <property type="project" value="UniProtKB-KW"/>
</dbReference>
<dbReference type="GO" id="GO:0004386">
    <property type="term" value="F:helicase activity"/>
    <property type="evidence" value="ECO:0007669"/>
    <property type="project" value="UniProtKB-KW"/>
</dbReference>
<dbReference type="InterPro" id="IPR027417">
    <property type="entry name" value="P-loop_NTPase"/>
</dbReference>
<dbReference type="GO" id="GO:0003676">
    <property type="term" value="F:nucleic acid binding"/>
    <property type="evidence" value="ECO:0007669"/>
    <property type="project" value="InterPro"/>
</dbReference>
<feature type="domain" description="Helicase ATP-binding" evidence="4">
    <location>
        <begin position="1"/>
        <end position="77"/>
    </location>
</feature>
<evidence type="ECO:0000259" key="4">
    <source>
        <dbReference type="PROSITE" id="PS51193"/>
    </source>
</evidence>
<keyword evidence="2" id="KW-0378">Hydrolase</keyword>
<name>A0A0B8NNK9_9VIBR</name>
<dbReference type="GO" id="GO:0005524">
    <property type="term" value="F:ATP binding"/>
    <property type="evidence" value="ECO:0007669"/>
    <property type="project" value="UniProtKB-KW"/>
</dbReference>
<dbReference type="Proteomes" id="UP000031671">
    <property type="component" value="Unassembled WGS sequence"/>
</dbReference>
<dbReference type="AlphaFoldDB" id="A0A0B8NNK9"/>
<protein>
    <submittedName>
        <fullName evidence="5">DinG family ATP-dependent helicase yoaA</fullName>
    </submittedName>
</protein>